<gene>
    <name evidence="1" type="ORF">EDC65_4821</name>
</gene>
<evidence type="ECO:0008006" key="3">
    <source>
        <dbReference type="Google" id="ProtNLM"/>
    </source>
</evidence>
<accession>A0A3N1KY85</accession>
<dbReference type="OrthoDB" id="7300871at2"/>
<organism evidence="1 2">
    <name type="scientific">Stella humosa</name>
    <dbReference type="NCBI Taxonomy" id="94"/>
    <lineage>
        <taxon>Bacteria</taxon>
        <taxon>Pseudomonadati</taxon>
        <taxon>Pseudomonadota</taxon>
        <taxon>Alphaproteobacteria</taxon>
        <taxon>Rhodospirillales</taxon>
        <taxon>Stellaceae</taxon>
        <taxon>Stella</taxon>
    </lineage>
</organism>
<dbReference type="RefSeq" id="WP_123694395.1">
    <property type="nucleotide sequence ID" value="NZ_AP019700.1"/>
</dbReference>
<proteinExistence type="predicted"/>
<name>A0A3N1KY85_9PROT</name>
<comment type="caution">
    <text evidence="1">The sequence shown here is derived from an EMBL/GenBank/DDBJ whole genome shotgun (WGS) entry which is preliminary data.</text>
</comment>
<dbReference type="Gene3D" id="2.60.120.620">
    <property type="entry name" value="q2cbj1_9rhob like domain"/>
    <property type="match status" value="1"/>
</dbReference>
<dbReference type="AlphaFoldDB" id="A0A3N1KY85"/>
<keyword evidence="2" id="KW-1185">Reference proteome</keyword>
<reference evidence="1 2" key="1">
    <citation type="submission" date="2018-11" db="EMBL/GenBank/DDBJ databases">
        <title>Genomic Encyclopedia of Type Strains, Phase IV (KMG-IV): sequencing the most valuable type-strain genomes for metagenomic binning, comparative biology and taxonomic classification.</title>
        <authorList>
            <person name="Goeker M."/>
        </authorList>
    </citation>
    <scope>NUCLEOTIDE SEQUENCE [LARGE SCALE GENOMIC DNA]</scope>
    <source>
        <strain evidence="1 2">DSM 5900</strain>
    </source>
</reference>
<evidence type="ECO:0000313" key="1">
    <source>
        <dbReference type="EMBL" id="ROP83288.1"/>
    </source>
</evidence>
<sequence length="243" mass="27553">MNWDQVRQDTERRLAAMTATDAPFPHIYMRDVFPDALFRALRANLPPDDALEATDPARSNNPFAVNRRKFAIDPPHLARMEAGQRAFWSTAWEWLAGPTFTRTVLGCFKAGIAARYGNRPLDLVSRIEINVDRENYAIQPHTDSPKKVVSMLFYLPEDDRRADLGTSIYVPKDPMFRSEQALKYPFEWFDPVRTFPYAPNSGLAFLKTDNSFHGRPPVTGAAVHRPMLFVSIQHRGAGSDAAM</sequence>
<evidence type="ECO:0000313" key="2">
    <source>
        <dbReference type="Proteomes" id="UP000278222"/>
    </source>
</evidence>
<dbReference type="EMBL" id="RJKX01000017">
    <property type="protein sequence ID" value="ROP83288.1"/>
    <property type="molecule type" value="Genomic_DNA"/>
</dbReference>
<dbReference type="Proteomes" id="UP000278222">
    <property type="component" value="Unassembled WGS sequence"/>
</dbReference>
<protein>
    <recommendedName>
        <fullName evidence="3">2-oxoglutarate-Fe(II)-dependent oxygenase superfamily protein</fullName>
    </recommendedName>
</protein>